<feature type="domain" description="DNA-directed DNA polymerase family A palm" evidence="17">
    <location>
        <begin position="642"/>
        <end position="849"/>
    </location>
</feature>
<dbReference type="Gene3D" id="1.10.150.20">
    <property type="entry name" value="5' to 3' exonuclease, C-terminal subdomain"/>
    <property type="match status" value="2"/>
</dbReference>
<dbReference type="HOGENOM" id="CLU_004675_0_0_11"/>
<evidence type="ECO:0000256" key="3">
    <source>
        <dbReference type="ARBA" id="ARBA00020311"/>
    </source>
</evidence>
<evidence type="ECO:0000256" key="6">
    <source>
        <dbReference type="ARBA" id="ARBA00022705"/>
    </source>
</evidence>
<dbReference type="InterPro" id="IPR008918">
    <property type="entry name" value="HhH2"/>
</dbReference>
<dbReference type="Pfam" id="PF01367">
    <property type="entry name" value="5_3_exonuc"/>
    <property type="match status" value="1"/>
</dbReference>
<evidence type="ECO:0000313" key="18">
    <source>
        <dbReference type="EMBL" id="ACU94525.1"/>
    </source>
</evidence>
<keyword evidence="19" id="KW-1185">Reference proteome</keyword>
<dbReference type="InterPro" id="IPR020045">
    <property type="entry name" value="DNA_polI_H3TH"/>
</dbReference>
<dbReference type="KEGG" id="ccu:Ccur_08230"/>
<dbReference type="InterPro" id="IPR036397">
    <property type="entry name" value="RNaseH_sf"/>
</dbReference>
<dbReference type="Gene3D" id="3.30.70.370">
    <property type="match status" value="1"/>
</dbReference>
<dbReference type="Proteomes" id="UP000000954">
    <property type="component" value="Chromosome"/>
</dbReference>
<keyword evidence="5 15" id="KW-0548">Nucleotidyltransferase</keyword>
<keyword evidence="15" id="KW-0378">Hydrolase</keyword>
<dbReference type="Gene3D" id="3.30.420.10">
    <property type="entry name" value="Ribonuclease H-like superfamily/Ribonuclease H"/>
    <property type="match status" value="1"/>
</dbReference>
<dbReference type="GO" id="GO:0008409">
    <property type="term" value="F:5'-3' exonuclease activity"/>
    <property type="evidence" value="ECO:0007669"/>
    <property type="project" value="UniProtKB-UniRule"/>
</dbReference>
<keyword evidence="6 15" id="KW-0235">DNA replication</keyword>
<dbReference type="InterPro" id="IPR002298">
    <property type="entry name" value="DNA_polymerase_A"/>
</dbReference>
<proteinExistence type="inferred from homology"/>
<accession>C7MNN5</accession>
<dbReference type="InterPro" id="IPR020046">
    <property type="entry name" value="5-3_exonucl_a-hlix_arch_N"/>
</dbReference>
<dbReference type="PRINTS" id="PR00868">
    <property type="entry name" value="DNAPOLI"/>
</dbReference>
<keyword evidence="10 15" id="KW-0238">DNA-binding</keyword>
<dbReference type="SMART" id="SM00279">
    <property type="entry name" value="HhH2"/>
    <property type="match status" value="1"/>
</dbReference>
<reference evidence="18 19" key="1">
    <citation type="journal article" date="2009" name="Stand. Genomic Sci.">
        <title>Complete genome sequence of Cryptobacterium curtum type strain (12-3).</title>
        <authorList>
            <person name="Mavrommatis K."/>
            <person name="Pukall R."/>
            <person name="Rohde C."/>
            <person name="Chen F."/>
            <person name="Sims D."/>
            <person name="Brettin T."/>
            <person name="Kuske C."/>
            <person name="Detter J.C."/>
            <person name="Han C."/>
            <person name="Lapidus A."/>
            <person name="Copeland A."/>
            <person name="Glavina Del Rio T."/>
            <person name="Nolan M."/>
            <person name="Lucas S."/>
            <person name="Tice H."/>
            <person name="Cheng J.F."/>
            <person name="Bruce D."/>
            <person name="Goodwin L."/>
            <person name="Pitluck S."/>
            <person name="Ovchinnikova G."/>
            <person name="Pati A."/>
            <person name="Ivanova N."/>
            <person name="Chen A."/>
            <person name="Palaniappan K."/>
            <person name="Chain P."/>
            <person name="D'haeseleer P."/>
            <person name="Goker M."/>
            <person name="Bristow J."/>
            <person name="Eisen J.A."/>
            <person name="Markowitz V."/>
            <person name="Hugenholtz P."/>
            <person name="Rohde M."/>
            <person name="Klenk H.P."/>
            <person name="Kyrpides N.C."/>
        </authorList>
    </citation>
    <scope>NUCLEOTIDE SEQUENCE [LARGE SCALE GENOMIC DNA]</scope>
    <source>
        <strain evidence="19">ATCC 700683 / DSM 15641 / 12-3</strain>
    </source>
</reference>
<dbReference type="GO" id="GO:0003677">
    <property type="term" value="F:DNA binding"/>
    <property type="evidence" value="ECO:0007669"/>
    <property type="project" value="UniProtKB-UniRule"/>
</dbReference>
<evidence type="ECO:0000256" key="11">
    <source>
        <dbReference type="ARBA" id="ARBA00023204"/>
    </source>
</evidence>
<evidence type="ECO:0000256" key="4">
    <source>
        <dbReference type="ARBA" id="ARBA00022679"/>
    </source>
</evidence>
<name>C7MNN5_CRYCD</name>
<dbReference type="InterPro" id="IPR002421">
    <property type="entry name" value="5-3_exonuclease"/>
</dbReference>
<evidence type="ECO:0000256" key="5">
    <source>
        <dbReference type="ARBA" id="ARBA00022695"/>
    </source>
</evidence>
<dbReference type="PANTHER" id="PTHR10133">
    <property type="entry name" value="DNA POLYMERASE I"/>
    <property type="match status" value="1"/>
</dbReference>
<dbReference type="GO" id="GO:0003887">
    <property type="term" value="F:DNA-directed DNA polymerase activity"/>
    <property type="evidence" value="ECO:0007669"/>
    <property type="project" value="UniProtKB-UniRule"/>
</dbReference>
<evidence type="ECO:0000259" key="16">
    <source>
        <dbReference type="SMART" id="SM00475"/>
    </source>
</evidence>
<comment type="catalytic activity">
    <reaction evidence="12 15">
        <text>DNA(n) + a 2'-deoxyribonucleoside 5'-triphosphate = DNA(n+1) + diphosphate</text>
        <dbReference type="Rhea" id="RHEA:22508"/>
        <dbReference type="Rhea" id="RHEA-COMP:17339"/>
        <dbReference type="Rhea" id="RHEA-COMP:17340"/>
        <dbReference type="ChEBI" id="CHEBI:33019"/>
        <dbReference type="ChEBI" id="CHEBI:61560"/>
        <dbReference type="ChEBI" id="CHEBI:173112"/>
        <dbReference type="EC" id="2.7.7.7"/>
    </reaction>
</comment>
<dbReference type="GO" id="GO:0006302">
    <property type="term" value="P:double-strand break repair"/>
    <property type="evidence" value="ECO:0007669"/>
    <property type="project" value="TreeGrafter"/>
</dbReference>
<evidence type="ECO:0000256" key="7">
    <source>
        <dbReference type="ARBA" id="ARBA00022763"/>
    </source>
</evidence>
<dbReference type="InterPro" id="IPR029060">
    <property type="entry name" value="PIN-like_dom_sf"/>
</dbReference>
<dbReference type="InterPro" id="IPR043502">
    <property type="entry name" value="DNA/RNA_pol_sf"/>
</dbReference>
<dbReference type="AlphaFoldDB" id="C7MNN5"/>
<evidence type="ECO:0000256" key="14">
    <source>
        <dbReference type="NCBIfam" id="TIGR00593"/>
    </source>
</evidence>
<evidence type="ECO:0000259" key="17">
    <source>
        <dbReference type="SMART" id="SM00482"/>
    </source>
</evidence>
<dbReference type="Gene3D" id="1.20.1060.10">
    <property type="entry name" value="Taq DNA Polymerase, Chain T, domain 4"/>
    <property type="match status" value="1"/>
</dbReference>
<dbReference type="GO" id="GO:0006261">
    <property type="term" value="P:DNA-templated DNA replication"/>
    <property type="evidence" value="ECO:0007669"/>
    <property type="project" value="UniProtKB-UniRule"/>
</dbReference>
<keyword evidence="8 15" id="KW-0269">Exonuclease</keyword>
<dbReference type="SUPFAM" id="SSF47807">
    <property type="entry name" value="5' to 3' exonuclease, C-terminal subdomain"/>
    <property type="match status" value="1"/>
</dbReference>
<keyword evidence="11 15" id="KW-0234">DNA repair</keyword>
<evidence type="ECO:0000256" key="15">
    <source>
        <dbReference type="RuleBase" id="RU004460"/>
    </source>
</evidence>
<dbReference type="SUPFAM" id="SSF88723">
    <property type="entry name" value="PIN domain-like"/>
    <property type="match status" value="1"/>
</dbReference>
<dbReference type="Pfam" id="PF02739">
    <property type="entry name" value="5_3_exonuc_N"/>
    <property type="match status" value="1"/>
</dbReference>
<dbReference type="FunFam" id="1.20.1060.10:FF:000001">
    <property type="entry name" value="DNA polymerase I"/>
    <property type="match status" value="1"/>
</dbReference>
<dbReference type="STRING" id="469378.Ccur_08230"/>
<keyword evidence="9 15" id="KW-0239">DNA-directed DNA polymerase</keyword>
<protein>
    <recommendedName>
        <fullName evidence="3 14">DNA polymerase I</fullName>
        <ecNumber evidence="2 14">2.7.7.7</ecNumber>
    </recommendedName>
</protein>
<keyword evidence="4 15" id="KW-0808">Transferase</keyword>
<evidence type="ECO:0000256" key="2">
    <source>
        <dbReference type="ARBA" id="ARBA00012417"/>
    </source>
</evidence>
<dbReference type="Pfam" id="PF00476">
    <property type="entry name" value="DNA_pol_A"/>
    <property type="match status" value="1"/>
</dbReference>
<organism evidence="18 19">
    <name type="scientific">Cryptobacterium curtum (strain ATCC 700683 / DSM 15641 / CCUG 43107 / 12-3)</name>
    <dbReference type="NCBI Taxonomy" id="469378"/>
    <lineage>
        <taxon>Bacteria</taxon>
        <taxon>Bacillati</taxon>
        <taxon>Actinomycetota</taxon>
        <taxon>Coriobacteriia</taxon>
        <taxon>Eggerthellales</taxon>
        <taxon>Eggerthellaceae</taxon>
        <taxon>Cryptobacterium</taxon>
    </lineage>
</organism>
<gene>
    <name evidence="15" type="primary">polA</name>
    <name evidence="18" type="ordered locus">Ccur_08230</name>
</gene>
<evidence type="ECO:0000256" key="10">
    <source>
        <dbReference type="ARBA" id="ARBA00023125"/>
    </source>
</evidence>
<evidence type="ECO:0000256" key="13">
    <source>
        <dbReference type="ARBA" id="ARBA00053603"/>
    </source>
</evidence>
<evidence type="ECO:0000256" key="12">
    <source>
        <dbReference type="ARBA" id="ARBA00049244"/>
    </source>
</evidence>
<feature type="domain" description="5'-3' exonuclease" evidence="16">
    <location>
        <begin position="1"/>
        <end position="262"/>
    </location>
</feature>
<dbReference type="CDD" id="cd08637">
    <property type="entry name" value="DNA_pol_A_pol_I_C"/>
    <property type="match status" value="1"/>
</dbReference>
<dbReference type="FunFam" id="1.10.150.20:FF:000003">
    <property type="entry name" value="DNA polymerase I"/>
    <property type="match status" value="1"/>
</dbReference>
<dbReference type="RefSeq" id="WP_012803212.1">
    <property type="nucleotide sequence ID" value="NC_013170.1"/>
</dbReference>
<dbReference type="PANTHER" id="PTHR10133:SF27">
    <property type="entry name" value="DNA POLYMERASE NU"/>
    <property type="match status" value="1"/>
</dbReference>
<dbReference type="CDD" id="cd09898">
    <property type="entry name" value="H3TH_53EXO"/>
    <property type="match status" value="1"/>
</dbReference>
<comment type="function">
    <text evidence="13">In addition to polymerase activity, this DNA polymerase exhibits 3'-5' and 5'-3' exonuclease activity.</text>
</comment>
<evidence type="ECO:0000256" key="1">
    <source>
        <dbReference type="ARBA" id="ARBA00007705"/>
    </source>
</evidence>
<evidence type="ECO:0000313" key="19">
    <source>
        <dbReference type="Proteomes" id="UP000000954"/>
    </source>
</evidence>
<dbReference type="InterPro" id="IPR012337">
    <property type="entry name" value="RNaseH-like_sf"/>
</dbReference>
<dbReference type="eggNOG" id="COG0258">
    <property type="taxonomic scope" value="Bacteria"/>
</dbReference>
<dbReference type="InterPro" id="IPR001098">
    <property type="entry name" value="DNA-dir_DNA_pol_A_palm_dom"/>
</dbReference>
<dbReference type="NCBIfam" id="NF004397">
    <property type="entry name" value="PRK05755.1"/>
    <property type="match status" value="1"/>
</dbReference>
<dbReference type="InterPro" id="IPR018320">
    <property type="entry name" value="DNA_polymerase_1"/>
</dbReference>
<sequence>MPKTIAVIDGNSLMHRAYHAVPPTMNAPDGTPTNAVFGFLSMFLKFIDIAHPDAVVCAFDVGKPQHRIAALEQYKAQRPPMDDDLRVQFPVVEQVLAAMGIPAVKVPGWEGDDILGTIAARGDAAGYDTLLVTGDKDACQLASDHTRIVNTKRGISDVVIFDPAGVEEKYGVSPEQIPDFLGLMGDSSDNIPGVPGIGPKTAAKLLQRFGSIEGIYEHLDELKGKQQESIRDNRDAAFLSRDVAIIKCDLDFELDLENLTFPSFNEEAVTAAFEKLGMRAHLGRVLSLIGEEAPVGHVVALKWQDYTRNDEAYNLIAQVLDDSVECTGAERIGMAFTISDQENLFESGLKLAVACDTGCALIEGDRARALLGFAVGRSSSLRIAVLDAKEALQCVYPPDTAEEIHIAEADLFAMNFFDVTLAAYVLDSSVSRYDFSYLAETYLEGALAPVEDDDDRLVMQAACLRALIDPMSQALVADGTKGVYDTIDLPLVPVLAHMERIGALLDTDTLQALGSRTAQNIADISERIYELAGEKFNIDSPQQVSHILFDVIGLPPRKRTSRGYSTDAKVLEDLSSEHQLPGLILEYRELAKIMGTYIDALPKLRGADGRLHTSFNETVTTTGRLSSSNPNLQNIPVRTEFGRHIRECFIPLSPEHLFVSADYSQIELRLLAHLSGDAHLIDAFRSGADFHSATAARVFGVPVEEVTPELRSRAKAVNFGIVYGQQAFGLSQSLRIPFGEAQAMIDRYFTAYPVVRAYLDNIVAQAHEKGYALTMFGRKRHIPELRAHNAQQRAFGERIAMNHPMQGTAADIIKKAMVEVDARLRHEFPNAKMMIQVHDELDLSVPADQVGEVSALLKEVMENVVELDVPLIVDVQSAKNWAEAH</sequence>
<dbReference type="SUPFAM" id="SSF56672">
    <property type="entry name" value="DNA/RNA polymerases"/>
    <property type="match status" value="1"/>
</dbReference>
<dbReference type="CDD" id="cd09859">
    <property type="entry name" value="PIN_53EXO"/>
    <property type="match status" value="1"/>
</dbReference>
<dbReference type="OrthoDB" id="9806424at2"/>
<dbReference type="SMART" id="SM00482">
    <property type="entry name" value="POLAc"/>
    <property type="match status" value="1"/>
</dbReference>
<comment type="function">
    <text evidence="15">In addition to polymerase activity, this DNA polymerase exhibits 5'-3' exonuclease activity.</text>
</comment>
<keyword evidence="8 15" id="KW-0540">Nuclease</keyword>
<dbReference type="InterPro" id="IPR036279">
    <property type="entry name" value="5-3_exonuclease_C_sf"/>
</dbReference>
<dbReference type="EMBL" id="CP001682">
    <property type="protein sequence ID" value="ACU94525.1"/>
    <property type="molecule type" value="Genomic_DNA"/>
</dbReference>
<evidence type="ECO:0000256" key="9">
    <source>
        <dbReference type="ARBA" id="ARBA00022932"/>
    </source>
</evidence>
<dbReference type="Gene3D" id="3.40.50.1010">
    <property type="entry name" value="5'-nuclease"/>
    <property type="match status" value="1"/>
</dbReference>
<dbReference type="eggNOG" id="COG0749">
    <property type="taxonomic scope" value="Bacteria"/>
</dbReference>
<dbReference type="NCBIfam" id="TIGR00593">
    <property type="entry name" value="pola"/>
    <property type="match status" value="1"/>
</dbReference>
<dbReference type="FunFam" id="1.10.150.20:FF:000002">
    <property type="entry name" value="DNA polymerase I"/>
    <property type="match status" value="1"/>
</dbReference>
<keyword evidence="7 15" id="KW-0227">DNA damage</keyword>
<comment type="similarity">
    <text evidence="1 15">Belongs to the DNA polymerase type-A family.</text>
</comment>
<dbReference type="EC" id="2.7.7.7" evidence="2 14"/>
<dbReference type="SUPFAM" id="SSF53098">
    <property type="entry name" value="Ribonuclease H-like"/>
    <property type="match status" value="1"/>
</dbReference>
<dbReference type="SMART" id="SM00475">
    <property type="entry name" value="53EXOc"/>
    <property type="match status" value="1"/>
</dbReference>
<evidence type="ECO:0000256" key="8">
    <source>
        <dbReference type="ARBA" id="ARBA00022839"/>
    </source>
</evidence>